<proteinExistence type="predicted"/>
<dbReference type="SUPFAM" id="SSF52968">
    <property type="entry name" value="B12-dependent dehydatase associated subunit"/>
    <property type="match status" value="1"/>
</dbReference>
<dbReference type="Proteomes" id="UP001197247">
    <property type="component" value="Unassembled WGS sequence"/>
</dbReference>
<dbReference type="Gene3D" id="3.40.50.10150">
    <property type="entry name" value="B12-dependent dehydatase associated subunit"/>
    <property type="match status" value="1"/>
</dbReference>
<protein>
    <submittedName>
        <fullName evidence="2">Glycerol dehydratase reactivase beta/small subunit family protein</fullName>
    </submittedName>
</protein>
<organism evidence="2 3">
    <name type="scientific">Kineosporia corallincola</name>
    <dbReference type="NCBI Taxonomy" id="2835133"/>
    <lineage>
        <taxon>Bacteria</taxon>
        <taxon>Bacillati</taxon>
        <taxon>Actinomycetota</taxon>
        <taxon>Actinomycetes</taxon>
        <taxon>Kineosporiales</taxon>
        <taxon>Kineosporiaceae</taxon>
        <taxon>Kineosporia</taxon>
    </lineage>
</organism>
<comment type="caution">
    <text evidence="2">The sequence shown here is derived from an EMBL/GenBank/DDBJ whole genome shotgun (WGS) entry which is preliminary data.</text>
</comment>
<sequence length="108" mass="11541">MLIRPHILVLTAGRGEPLRQLCAGIEEEGVPFEVRRGTPGTAASLAVEAARRSPLGVGVGLDATGLIVVHHSKLPDTQPVTRTREARRAGRHAARIVTGTPLDLEENR</sequence>
<dbReference type="InterPro" id="IPR003208">
    <property type="entry name" value="Dehydtase/Dehydtase_re"/>
</dbReference>
<accession>A0ABS5TTC8</accession>
<dbReference type="EMBL" id="JAHBAY010000023">
    <property type="protein sequence ID" value="MBT0774076.1"/>
    <property type="molecule type" value="Genomic_DNA"/>
</dbReference>
<feature type="region of interest" description="Disordered" evidence="1">
    <location>
        <begin position="77"/>
        <end position="108"/>
    </location>
</feature>
<evidence type="ECO:0000313" key="2">
    <source>
        <dbReference type="EMBL" id="MBT0774076.1"/>
    </source>
</evidence>
<name>A0ABS5TTC8_9ACTN</name>
<dbReference type="RefSeq" id="WP_214160614.1">
    <property type="nucleotide sequence ID" value="NZ_JAHBAY010000023.1"/>
</dbReference>
<dbReference type="Pfam" id="PF02288">
    <property type="entry name" value="Dehydratase_MU"/>
    <property type="match status" value="1"/>
</dbReference>
<evidence type="ECO:0000256" key="1">
    <source>
        <dbReference type="SAM" id="MobiDB-lite"/>
    </source>
</evidence>
<keyword evidence="3" id="KW-1185">Reference proteome</keyword>
<dbReference type="InterPro" id="IPR010254">
    <property type="entry name" value="B12-dep_deHydtase_bsu"/>
</dbReference>
<gene>
    <name evidence="2" type="ORF">KIH74_34340</name>
</gene>
<reference evidence="2 3" key="1">
    <citation type="submission" date="2021-05" db="EMBL/GenBank/DDBJ databases">
        <title>Kineosporia and Streptomyces sp. nov. two new marine actinobacteria isolated from Coral.</title>
        <authorList>
            <person name="Buangrab K."/>
            <person name="Sutthacheep M."/>
            <person name="Yeemin T."/>
            <person name="Harunari E."/>
            <person name="Igarashi Y."/>
            <person name="Kanchanasin P."/>
            <person name="Tanasupawat S."/>
            <person name="Phongsopitanun W."/>
        </authorList>
    </citation>
    <scope>NUCLEOTIDE SEQUENCE [LARGE SCALE GENOMIC DNA]</scope>
    <source>
        <strain evidence="2 3">J2-2</strain>
    </source>
</reference>
<evidence type="ECO:0000313" key="3">
    <source>
        <dbReference type="Proteomes" id="UP001197247"/>
    </source>
</evidence>